<dbReference type="InterPro" id="IPR041633">
    <property type="entry name" value="Polbeta"/>
</dbReference>
<dbReference type="EMBL" id="FNBP01000012">
    <property type="protein sequence ID" value="SDG83440.1"/>
    <property type="molecule type" value="Genomic_DNA"/>
</dbReference>
<gene>
    <name evidence="2" type="ORF">SAMN04489759_112110</name>
</gene>
<dbReference type="InterPro" id="IPR052548">
    <property type="entry name" value="Type_VII_TA_antitoxin"/>
</dbReference>
<dbReference type="InterPro" id="IPR043519">
    <property type="entry name" value="NT_sf"/>
</dbReference>
<feature type="domain" description="Polymerase beta nucleotidyltransferase" evidence="1">
    <location>
        <begin position="11"/>
        <end position="105"/>
    </location>
</feature>
<sequence length="113" mass="12707">MRHIELPHEVQQLVELCKREMQATEVWLFGSRARGDHHEDSDYDLLAVVPDDAPADIDSPQAAFRLRRKSGAHADLLTARKTDFNEAKVVPTLFAHTIVTEGVRLDKGCPFTS</sequence>
<dbReference type="Proteomes" id="UP000199399">
    <property type="component" value="Unassembled WGS sequence"/>
</dbReference>
<dbReference type="Pfam" id="PF18765">
    <property type="entry name" value="Polbeta"/>
    <property type="match status" value="1"/>
</dbReference>
<organism evidence="2 3">
    <name type="scientific">Sulfitobacter delicatus</name>
    <dbReference type="NCBI Taxonomy" id="218672"/>
    <lineage>
        <taxon>Bacteria</taxon>
        <taxon>Pseudomonadati</taxon>
        <taxon>Pseudomonadota</taxon>
        <taxon>Alphaproteobacteria</taxon>
        <taxon>Rhodobacterales</taxon>
        <taxon>Roseobacteraceae</taxon>
        <taxon>Sulfitobacter</taxon>
    </lineage>
</organism>
<name>A0A1G7XIK1_9RHOB</name>
<protein>
    <submittedName>
        <fullName evidence="2">Nucleotidyltransferase domain-containing protein</fullName>
    </submittedName>
</protein>
<keyword evidence="3" id="KW-1185">Reference proteome</keyword>
<proteinExistence type="predicted"/>
<dbReference type="GO" id="GO:0016740">
    <property type="term" value="F:transferase activity"/>
    <property type="evidence" value="ECO:0007669"/>
    <property type="project" value="UniProtKB-KW"/>
</dbReference>
<dbReference type="OrthoDB" id="559450at2"/>
<evidence type="ECO:0000313" key="2">
    <source>
        <dbReference type="EMBL" id="SDG83440.1"/>
    </source>
</evidence>
<reference evidence="3" key="1">
    <citation type="submission" date="2016-10" db="EMBL/GenBank/DDBJ databases">
        <authorList>
            <person name="Varghese N."/>
            <person name="Submissions S."/>
        </authorList>
    </citation>
    <scope>NUCLEOTIDE SEQUENCE [LARGE SCALE GENOMIC DNA]</scope>
    <source>
        <strain evidence="3">DSM 16477</strain>
    </source>
</reference>
<dbReference type="Gene3D" id="3.30.460.10">
    <property type="entry name" value="Beta Polymerase, domain 2"/>
    <property type="match status" value="1"/>
</dbReference>
<dbReference type="RefSeq" id="WP_093743867.1">
    <property type="nucleotide sequence ID" value="NZ_FNBP01000012.1"/>
</dbReference>
<keyword evidence="2" id="KW-0808">Transferase</keyword>
<dbReference type="CDD" id="cd05403">
    <property type="entry name" value="NT_KNTase_like"/>
    <property type="match status" value="1"/>
</dbReference>
<dbReference type="AlphaFoldDB" id="A0A1G7XIK1"/>
<evidence type="ECO:0000313" key="3">
    <source>
        <dbReference type="Proteomes" id="UP000199399"/>
    </source>
</evidence>
<evidence type="ECO:0000259" key="1">
    <source>
        <dbReference type="Pfam" id="PF18765"/>
    </source>
</evidence>
<accession>A0A1G7XIK1</accession>
<dbReference type="PANTHER" id="PTHR33933">
    <property type="entry name" value="NUCLEOTIDYLTRANSFERASE"/>
    <property type="match status" value="1"/>
</dbReference>
<dbReference type="PANTHER" id="PTHR33933:SF1">
    <property type="entry name" value="PROTEIN ADENYLYLTRANSFERASE MNTA-RELATED"/>
    <property type="match status" value="1"/>
</dbReference>
<dbReference type="SUPFAM" id="SSF81301">
    <property type="entry name" value="Nucleotidyltransferase"/>
    <property type="match status" value="1"/>
</dbReference>